<dbReference type="RefSeq" id="WP_238808507.1">
    <property type="nucleotide sequence ID" value="NZ_CAKLPY010000005.1"/>
</dbReference>
<dbReference type="InterPro" id="IPR039498">
    <property type="entry name" value="NTP_transf_5"/>
</dbReference>
<dbReference type="Proteomes" id="UP000837932">
    <property type="component" value="Unassembled WGS sequence"/>
</dbReference>
<comment type="caution">
    <text evidence="1">The sequence shown here is derived from an EMBL/GenBank/DDBJ whole genome shotgun (WGS) entry which is preliminary data.</text>
</comment>
<evidence type="ECO:0008006" key="3">
    <source>
        <dbReference type="Google" id="ProtNLM"/>
    </source>
</evidence>
<proteinExistence type="predicted"/>
<dbReference type="Gene3D" id="3.30.460.40">
    <property type="match status" value="1"/>
</dbReference>
<organism evidence="1 2">
    <name type="scientific">Emticicia aquatica</name>
    <dbReference type="NCBI Taxonomy" id="1681835"/>
    <lineage>
        <taxon>Bacteria</taxon>
        <taxon>Pseudomonadati</taxon>
        <taxon>Bacteroidota</taxon>
        <taxon>Cytophagia</taxon>
        <taxon>Cytophagales</taxon>
        <taxon>Leadbetterellaceae</taxon>
        <taxon>Emticicia</taxon>
    </lineage>
</organism>
<name>A0ABN8F384_9BACT</name>
<dbReference type="EMBL" id="CAKLPY010000005">
    <property type="protein sequence ID" value="CAH0997698.1"/>
    <property type="molecule type" value="Genomic_DNA"/>
</dbReference>
<gene>
    <name evidence="1" type="ORF">EMA8858_03832</name>
</gene>
<evidence type="ECO:0000313" key="2">
    <source>
        <dbReference type="Proteomes" id="UP000837932"/>
    </source>
</evidence>
<protein>
    <recommendedName>
        <fullName evidence="3">Nucleotidyltransferase family protein</fullName>
    </recommendedName>
</protein>
<accession>A0ABN8F384</accession>
<dbReference type="Pfam" id="PF14907">
    <property type="entry name" value="NTP_transf_5"/>
    <property type="match status" value="1"/>
</dbReference>
<evidence type="ECO:0000313" key="1">
    <source>
        <dbReference type="EMBL" id="CAH0997698.1"/>
    </source>
</evidence>
<reference evidence="1" key="1">
    <citation type="submission" date="2021-12" db="EMBL/GenBank/DDBJ databases">
        <authorList>
            <person name="Rodrigo-Torres L."/>
            <person name="Arahal R. D."/>
            <person name="Lucena T."/>
        </authorList>
    </citation>
    <scope>NUCLEOTIDE SEQUENCE</scope>
    <source>
        <strain evidence="1">CECT 8858</strain>
    </source>
</reference>
<sequence>MFSIELQLLIESIKVVLLDKPKEKLIELFNNPAINWARINHLLARHQIRPIVYEAARQSNFKNNFIEQMGHFSKVQSIKNLMDSHELTHILENFQQHNIEVLPYKGLVFLEKMYQNRPLRESGDIDIVVKPSDATKALKLLIEAGYTLEIDSANNENIINDIVERGQWREVSLSKMTKSGWKTSIDFHWGINETFQQYKFHLEDLFEDSKIDSFQKKQLLIPSQNTIFKQMLNHHGGRNCWLRLKDFCDFIVFMKAYPEQDFASLRILAAEMNMKVVFENGIQILESYFYENKVLSPLKTVKQITNFWEELKGPDMLSYKITLKSIHRSLQDSQISWWKYIMIHIKYYSIPNQVENKRLIVFPDNYVFLNAFSKSISYLFSRINPCDNARRFRYKG</sequence>
<keyword evidence="2" id="KW-1185">Reference proteome</keyword>